<dbReference type="Pfam" id="PF05258">
    <property type="entry name" value="DciA"/>
    <property type="match status" value="1"/>
</dbReference>
<dbReference type="STRING" id="1640674.SAMN05216323_106012"/>
<organism evidence="1 2">
    <name type="scientific">Williamwhitmania taraxaci</name>
    <dbReference type="NCBI Taxonomy" id="1640674"/>
    <lineage>
        <taxon>Bacteria</taxon>
        <taxon>Pseudomonadati</taxon>
        <taxon>Bacteroidota</taxon>
        <taxon>Bacteroidia</taxon>
        <taxon>Bacteroidales</taxon>
        <taxon>Williamwhitmaniaceae</taxon>
        <taxon>Williamwhitmania</taxon>
    </lineage>
</organism>
<accession>A0A1G6QEN1</accession>
<dbReference type="PANTHER" id="PTHR36456">
    <property type="entry name" value="UPF0232 PROTEIN SCO3875"/>
    <property type="match status" value="1"/>
</dbReference>
<evidence type="ECO:0008006" key="3">
    <source>
        <dbReference type="Google" id="ProtNLM"/>
    </source>
</evidence>
<name>A0A1G6QEN1_9BACT</name>
<evidence type="ECO:0000313" key="1">
    <source>
        <dbReference type="EMBL" id="SDC90146.1"/>
    </source>
</evidence>
<dbReference type="InterPro" id="IPR007922">
    <property type="entry name" value="DciA-like"/>
</dbReference>
<proteinExistence type="predicted"/>
<reference evidence="1 2" key="1">
    <citation type="submission" date="2016-09" db="EMBL/GenBank/DDBJ databases">
        <authorList>
            <person name="Capua I."/>
            <person name="De Benedictis P."/>
            <person name="Joannis T."/>
            <person name="Lombin L.H."/>
            <person name="Cattoli G."/>
        </authorList>
    </citation>
    <scope>NUCLEOTIDE SEQUENCE [LARGE SCALE GENOMIC DNA]</scope>
    <source>
        <strain evidence="1 2">A7P-90m</strain>
    </source>
</reference>
<dbReference type="PANTHER" id="PTHR36456:SF1">
    <property type="entry name" value="UPF0232 PROTEIN SCO3875"/>
    <property type="match status" value="1"/>
</dbReference>
<dbReference type="EMBL" id="FMYP01000060">
    <property type="protein sequence ID" value="SDC90146.1"/>
    <property type="molecule type" value="Genomic_DNA"/>
</dbReference>
<keyword evidence="2" id="KW-1185">Reference proteome</keyword>
<dbReference type="AlphaFoldDB" id="A0A1G6QEN1"/>
<sequence>MRNSNSKPIHEIIKELIKQQHLQPGLDTAKVILAWPEVMGLNVAKETLKVSIHNRILYVSLRSAIVRSELMMLRTDIVAALNRKVGYSIIDNVVLR</sequence>
<evidence type="ECO:0000313" key="2">
    <source>
        <dbReference type="Proteomes" id="UP000199452"/>
    </source>
</evidence>
<gene>
    <name evidence="1" type="ORF">SAMN05216323_106012</name>
</gene>
<dbReference type="Proteomes" id="UP000199452">
    <property type="component" value="Unassembled WGS sequence"/>
</dbReference>
<protein>
    <recommendedName>
        <fullName evidence="3">DUF721 domain-containing protein</fullName>
    </recommendedName>
</protein>